<protein>
    <submittedName>
        <fullName evidence="1">Uncharacterized protein</fullName>
    </submittedName>
</protein>
<dbReference type="RefSeq" id="WP_044832385.1">
    <property type="nucleotide sequence ID" value="NZ_CP059735.1"/>
</dbReference>
<organism evidence="1 2">
    <name type="scientific">Thalassomonas actiniarum</name>
    <dbReference type="NCBI Taxonomy" id="485447"/>
    <lineage>
        <taxon>Bacteria</taxon>
        <taxon>Pseudomonadati</taxon>
        <taxon>Pseudomonadota</taxon>
        <taxon>Gammaproteobacteria</taxon>
        <taxon>Alteromonadales</taxon>
        <taxon>Colwelliaceae</taxon>
        <taxon>Thalassomonas</taxon>
    </lineage>
</organism>
<name>A0AAE9YU97_9GAMM</name>
<proteinExistence type="predicted"/>
<evidence type="ECO:0000313" key="1">
    <source>
        <dbReference type="EMBL" id="WDE00757.1"/>
    </source>
</evidence>
<reference evidence="1 2" key="2">
    <citation type="journal article" date="2022" name="Mar. Drugs">
        <title>Bioassay-Guided Fractionation Leads to the Detection of Cholic Acid Generated by the Rare Thalassomonas sp.</title>
        <authorList>
            <person name="Pheiffer F."/>
            <person name="Schneider Y.K."/>
            <person name="Hansen E.H."/>
            <person name="Andersen J.H."/>
            <person name="Isaksson J."/>
            <person name="Busche T."/>
            <person name="R C."/>
            <person name="Kalinowski J."/>
            <person name="Zyl L.V."/>
            <person name="Trindade M."/>
        </authorList>
    </citation>
    <scope>NUCLEOTIDE SEQUENCE [LARGE SCALE GENOMIC DNA]</scope>
    <source>
        <strain evidence="1 2">A5K-106</strain>
    </source>
</reference>
<reference evidence="1 2" key="1">
    <citation type="journal article" date="2015" name="Genome Announc.">
        <title>Draft Genome Sequences of Marine Isolates of Thalassomonas viridans and Thalassomonas actiniarum.</title>
        <authorList>
            <person name="Olonade I."/>
            <person name="van Zyl L.J."/>
            <person name="Trindade M."/>
        </authorList>
    </citation>
    <scope>NUCLEOTIDE SEQUENCE [LARGE SCALE GENOMIC DNA]</scope>
    <source>
        <strain evidence="1 2">A5K-106</strain>
    </source>
</reference>
<accession>A0AAE9YU97</accession>
<keyword evidence="2" id="KW-1185">Reference proteome</keyword>
<sequence>MVNFLTDNKKREFDQKTLFPSDFSTDSIASFSPGYFRAVLAQLQLNVEFEVSDNWSLLQLPCGAFIIVHDAIADGKPCPDMKTQITANLVVMEALSRCVAGWRLHYDNLTAYIQNHGFIVEMPAPAKG</sequence>
<dbReference type="AlphaFoldDB" id="A0AAE9YU97"/>
<evidence type="ECO:0000313" key="2">
    <source>
        <dbReference type="Proteomes" id="UP000032568"/>
    </source>
</evidence>
<dbReference type="EMBL" id="CP059735">
    <property type="protein sequence ID" value="WDE00757.1"/>
    <property type="molecule type" value="Genomic_DNA"/>
</dbReference>
<gene>
    <name evidence="1" type="ORF">SG35_009050</name>
</gene>
<dbReference type="Proteomes" id="UP000032568">
    <property type="component" value="Chromosome"/>
</dbReference>
<dbReference type="KEGG" id="tact:SG35_009050"/>